<evidence type="ECO:0000256" key="2">
    <source>
        <dbReference type="PIRSR" id="PIRSR640198-2"/>
    </source>
</evidence>
<dbReference type="InterPro" id="IPR036597">
    <property type="entry name" value="Fido-like_dom_sf"/>
</dbReference>
<dbReference type="GO" id="GO:0005524">
    <property type="term" value="F:ATP binding"/>
    <property type="evidence" value="ECO:0007669"/>
    <property type="project" value="UniProtKB-KW"/>
</dbReference>
<dbReference type="SUPFAM" id="SSF140931">
    <property type="entry name" value="Fic-like"/>
    <property type="match status" value="1"/>
</dbReference>
<comment type="caution">
    <text evidence="4">The sequence shown here is derived from an EMBL/GenBank/DDBJ whole genome shotgun (WGS) entry which is preliminary data.</text>
</comment>
<reference evidence="4" key="1">
    <citation type="submission" date="2020-10" db="EMBL/GenBank/DDBJ databases">
        <authorList>
            <person name="Gilroy R."/>
        </authorList>
    </citation>
    <scope>NUCLEOTIDE SEQUENCE</scope>
    <source>
        <strain evidence="4">CHK186-9395</strain>
    </source>
</reference>
<feature type="binding site" evidence="2">
    <location>
        <begin position="201"/>
        <end position="208"/>
    </location>
    <ligand>
        <name>ATP</name>
        <dbReference type="ChEBI" id="CHEBI:30616"/>
    </ligand>
</feature>
<dbReference type="PROSITE" id="PS51459">
    <property type="entry name" value="FIDO"/>
    <property type="match status" value="1"/>
</dbReference>
<gene>
    <name evidence="4" type="ORF">IAA62_01600</name>
</gene>
<organism evidence="4 5">
    <name type="scientific">Candidatus Caccopulliclostridium gallistercoris</name>
    <dbReference type="NCBI Taxonomy" id="2840719"/>
    <lineage>
        <taxon>Bacteria</taxon>
        <taxon>Bacillati</taxon>
        <taxon>Bacillota</taxon>
        <taxon>Clostridia</taxon>
        <taxon>Candidatus Caccopulliclostridium</taxon>
    </lineage>
</organism>
<evidence type="ECO:0000313" key="5">
    <source>
        <dbReference type="Proteomes" id="UP000886861"/>
    </source>
</evidence>
<feature type="active site" evidence="1">
    <location>
        <position position="197"/>
    </location>
</feature>
<dbReference type="PANTHER" id="PTHR13504:SF38">
    <property type="entry name" value="FIDO DOMAIN-CONTAINING PROTEIN"/>
    <property type="match status" value="1"/>
</dbReference>
<keyword evidence="2" id="KW-0547">Nucleotide-binding</keyword>
<name>A0A9D1NEJ3_9FIRM</name>
<feature type="binding site" evidence="2">
    <location>
        <begin position="239"/>
        <end position="240"/>
    </location>
    <ligand>
        <name>ATP</name>
        <dbReference type="ChEBI" id="CHEBI:30616"/>
    </ligand>
</feature>
<reference evidence="4" key="2">
    <citation type="journal article" date="2021" name="PeerJ">
        <title>Extensive microbial diversity within the chicken gut microbiome revealed by metagenomics and culture.</title>
        <authorList>
            <person name="Gilroy R."/>
            <person name="Ravi A."/>
            <person name="Getino M."/>
            <person name="Pursley I."/>
            <person name="Horton D.L."/>
            <person name="Alikhan N.F."/>
            <person name="Baker D."/>
            <person name="Gharbi K."/>
            <person name="Hall N."/>
            <person name="Watson M."/>
            <person name="Adriaenssens E.M."/>
            <person name="Foster-Nyarko E."/>
            <person name="Jarju S."/>
            <person name="Secka A."/>
            <person name="Antonio M."/>
            <person name="Oren A."/>
            <person name="Chaudhuri R.R."/>
            <person name="La Ragione R."/>
            <person name="Hildebrand F."/>
            <person name="Pallen M.J."/>
        </authorList>
    </citation>
    <scope>NUCLEOTIDE SEQUENCE</scope>
    <source>
        <strain evidence="4">CHK186-9395</strain>
    </source>
</reference>
<dbReference type="InterPro" id="IPR003812">
    <property type="entry name" value="Fido"/>
</dbReference>
<protein>
    <submittedName>
        <fullName evidence="4">Fic family protein</fullName>
    </submittedName>
</protein>
<dbReference type="InterPro" id="IPR040198">
    <property type="entry name" value="Fido_containing"/>
</dbReference>
<dbReference type="EMBL" id="DVOJ01000006">
    <property type="protein sequence ID" value="HIV01234.1"/>
    <property type="molecule type" value="Genomic_DNA"/>
</dbReference>
<accession>A0A9D1NEJ3</accession>
<evidence type="ECO:0000256" key="1">
    <source>
        <dbReference type="PIRSR" id="PIRSR640198-1"/>
    </source>
</evidence>
<feature type="domain" description="Fido" evidence="3">
    <location>
        <begin position="108"/>
        <end position="266"/>
    </location>
</feature>
<evidence type="ECO:0000259" key="3">
    <source>
        <dbReference type="PROSITE" id="PS51459"/>
    </source>
</evidence>
<sequence length="348" mass="40127">MRTFDYSKLENLKLSSEIMFLLGRIHEAKGKEELFLSQKPKELKKIVEIAKIQSTEASNRIEGIQTTNTRLKQLLLEKSEPKNRAEEEIAGYRDVLSVLHENYEFIPLTPNYILQLHKMLYNRTGLEIGGKFKSVQNYITAVNSKGESFTLFTPLAPYETPEAVEKICEEYNKEISKNRVDPLILIPVFIHDFLCVHPFLDGNGRMSRLLTTLLLYKSGFMLGKYISIESKIADSKDLYYDALQKSQTGWLEGKEDPMPFIKYMLETIVSAYRDFENRIEVITYKNTSLNMVKSAINDIIGKFTKNDIVEKCPTLNVKTIEKNLKLLCGLKEIQKHGSARSTFYTKNY</sequence>
<dbReference type="Proteomes" id="UP000886861">
    <property type="component" value="Unassembled WGS sequence"/>
</dbReference>
<proteinExistence type="predicted"/>
<dbReference type="AlphaFoldDB" id="A0A9D1NEJ3"/>
<evidence type="ECO:0000313" key="4">
    <source>
        <dbReference type="EMBL" id="HIV01234.1"/>
    </source>
</evidence>
<dbReference type="Gene3D" id="1.10.3290.10">
    <property type="entry name" value="Fido-like domain"/>
    <property type="match status" value="1"/>
</dbReference>
<keyword evidence="2" id="KW-0067">ATP-binding</keyword>
<dbReference type="PANTHER" id="PTHR13504">
    <property type="entry name" value="FIDO DOMAIN-CONTAINING PROTEIN DDB_G0283145"/>
    <property type="match status" value="1"/>
</dbReference>
<dbReference type="Pfam" id="PF02661">
    <property type="entry name" value="Fic"/>
    <property type="match status" value="1"/>
</dbReference>